<keyword evidence="2" id="KW-0131">Cell cycle</keyword>
<evidence type="ECO:0000313" key="6">
    <source>
        <dbReference type="Proteomes" id="UP000650533"/>
    </source>
</evidence>
<feature type="compositionally biased region" description="Low complexity" evidence="3">
    <location>
        <begin position="649"/>
        <end position="664"/>
    </location>
</feature>
<dbReference type="AlphaFoldDB" id="A0A8H8NR67"/>
<evidence type="ECO:0000256" key="3">
    <source>
        <dbReference type="SAM" id="MobiDB-lite"/>
    </source>
</evidence>
<accession>A0A8H8NR67</accession>
<feature type="region of interest" description="Disordered" evidence="3">
    <location>
        <begin position="600"/>
        <end position="668"/>
    </location>
</feature>
<dbReference type="Pfam" id="PF16679">
    <property type="entry name" value="CDT1_C"/>
    <property type="match status" value="1"/>
</dbReference>
<feature type="compositionally biased region" description="Polar residues" evidence="3">
    <location>
        <begin position="320"/>
        <end position="350"/>
    </location>
</feature>
<feature type="region of interest" description="Disordered" evidence="3">
    <location>
        <begin position="64"/>
        <end position="86"/>
    </location>
</feature>
<feature type="region of interest" description="Disordered" evidence="3">
    <location>
        <begin position="165"/>
        <end position="211"/>
    </location>
</feature>
<dbReference type="Gene3D" id="1.10.10.1420">
    <property type="entry name" value="DNA replication factor Cdt1, C-terminal WH domain"/>
    <property type="match status" value="1"/>
</dbReference>
<dbReference type="InterPro" id="IPR032054">
    <property type="entry name" value="Cdt1_C"/>
</dbReference>
<evidence type="ECO:0000256" key="2">
    <source>
        <dbReference type="ARBA" id="ARBA00023306"/>
    </source>
</evidence>
<evidence type="ECO:0000259" key="4">
    <source>
        <dbReference type="Pfam" id="PF16679"/>
    </source>
</evidence>
<sequence length="692" mass="74100">MFVEQHDRDQQECASCVSALRKFEHNIFTMAITKSEKRRKIATSPSTTTPKRKIADNMASPLTKRGLTVSPAGSPSSPITPRAKSLPLPSHLSRMVTIHTALETSLSLSLATSSRAPSQLTGHLPAITNTVALESAGLRVRCGVEEIRRLCWLWEWDGCTLPQSVDEASKPGIRSTGPLEDSSEDNPFLDSNTPRKSAPAPTPPPTDWLRGGMGLIVTPTTQIQRAEGRRVPAYGIGIKVEVTSDDSVGVALSAAAKWTADSHLRRKELTDKLHQWVKLHEVSQVTPKANGKTKRLRSLSPVPIPPIPFADLPPLSSIPMTSTPSTQRILQTPSKGMFSTPSRGTISTPTFARRQGGFGTPSSGRSVFNTPSHRKGGIFATPTSAHRSGAGTPATDKRLFDMAPPMTPTTRAAGVPLPPTPATTPSLYSSSASESGDSRPCTPCTNRVLFKSAQGVDPQTPRKDKDATPSVPMTPRQAALAERLRQRGLATPSGKTTTVTLGYDAETDTVRTAEATPAELRRRCLLARLPDAAETLLAMFTSRRVIPLKEAARSIVSASRVTTQEAEDEIRMLAELCPKFLRIRIVERDEWVERGTGIATGKTTKLSSPSGSKSSVQPISSPAHKSISGSGVQTPSTPARTGSKSTGTSKLAAGSPSSSSLASATPRKAKELEVFGLREIRELVRRELEGGI</sequence>
<feature type="compositionally biased region" description="Low complexity" evidence="3">
    <location>
        <begin position="423"/>
        <end position="433"/>
    </location>
</feature>
<evidence type="ECO:0000256" key="1">
    <source>
        <dbReference type="ARBA" id="ARBA00008356"/>
    </source>
</evidence>
<feature type="compositionally biased region" description="Low complexity" evidence="3">
    <location>
        <begin position="607"/>
        <end position="622"/>
    </location>
</feature>
<organism evidence="5 6">
    <name type="scientific">Rhizoctonia solani</name>
    <dbReference type="NCBI Taxonomy" id="456999"/>
    <lineage>
        <taxon>Eukaryota</taxon>
        <taxon>Fungi</taxon>
        <taxon>Dikarya</taxon>
        <taxon>Basidiomycota</taxon>
        <taxon>Agaricomycotina</taxon>
        <taxon>Agaricomycetes</taxon>
        <taxon>Cantharellales</taxon>
        <taxon>Ceratobasidiaceae</taxon>
        <taxon>Rhizoctonia</taxon>
    </lineage>
</organism>
<name>A0A8H8NR67_9AGAM</name>
<protein>
    <submittedName>
        <fullName evidence="5">DNA replication factor Cdt1 C-terminal domain</fullName>
    </submittedName>
</protein>
<dbReference type="InterPro" id="IPR038090">
    <property type="entry name" value="Cdt1_C_WH_dom_sf"/>
</dbReference>
<evidence type="ECO:0000313" key="5">
    <source>
        <dbReference type="EMBL" id="QRW16868.1"/>
    </source>
</evidence>
<feature type="compositionally biased region" description="Polar residues" evidence="3">
    <location>
        <begin position="627"/>
        <end position="648"/>
    </location>
</feature>
<dbReference type="RefSeq" id="XP_043177105.1">
    <property type="nucleotide sequence ID" value="XM_043324686.1"/>
</dbReference>
<dbReference type="GeneID" id="67027149"/>
<dbReference type="KEGG" id="rsx:RhiXN_04870"/>
<gene>
    <name evidence="5" type="ORF">RhiXN_04870</name>
</gene>
<proteinExistence type="inferred from homology"/>
<dbReference type="Proteomes" id="UP000650533">
    <property type="component" value="Chromosome 2"/>
</dbReference>
<reference evidence="5" key="1">
    <citation type="submission" date="2020-05" db="EMBL/GenBank/DDBJ databases">
        <title>Evolutionary and genomic comparisons of hybrid uninucleate and nonhybrid Rhizoctonia fungi.</title>
        <authorList>
            <person name="Li C."/>
            <person name="Chen X."/>
        </authorList>
    </citation>
    <scope>NUCLEOTIDE SEQUENCE</scope>
    <source>
        <strain evidence="5">AG-1 IA</strain>
    </source>
</reference>
<feature type="region of interest" description="Disordered" evidence="3">
    <location>
        <begin position="320"/>
        <end position="474"/>
    </location>
</feature>
<feature type="domain" description="DNA replication factor Cdt1 C-terminal" evidence="4">
    <location>
        <begin position="514"/>
        <end position="584"/>
    </location>
</feature>
<comment type="similarity">
    <text evidence="1">Belongs to the Cdt1 family.</text>
</comment>
<dbReference type="EMBL" id="CP059659">
    <property type="protein sequence ID" value="QRW16868.1"/>
    <property type="molecule type" value="Genomic_DNA"/>
</dbReference>
<feature type="compositionally biased region" description="Polar residues" evidence="3">
    <location>
        <begin position="360"/>
        <end position="371"/>
    </location>
</feature>